<protein>
    <submittedName>
        <fullName evidence="2">DUF935 family protein</fullName>
    </submittedName>
</protein>
<sequence length="685" mass="72595">MARTSAPTRLIGQVSEWTGVDAVFDPLEHVPPLLWPQSVRVYGEMRRDPRLAAILTGYTLQLRRATWQVDGTGCRPEVVQHVADDLGLPMMDAEDPGVGRYHGVSWSEHLRAALLMLPFGHMGFEMEAAIVDGRARLTTLAERLPVTIDNIHVDTKTGRLLGVDQQLTSPHGGTPQIRADRLAWYCHEREGATWTGTSLLRPAYGPWLLKHELMRVHAQANRRWGMGVPVMEAKPGTQPTVAQMQEAMTLAAAARGGDQAGAAVPPGFELKIVGMSGSVPDTLAYIKWLDQQMSQMALMNHLDLGTSESGSRALGTAFIDSWTLALGSIADEIADVATRQIAARIVEWNWGDQEPVPRVVASGIGSKREVTAESLQLLLSSGALSGDPALEEWVRREWRLPERESAAPARTATRGAPGQPTGGEPERVAAAEPAMVEPDYEQIRDQHDQAVREMAAQWEEQSGPLVEALAAATAAEVAAGTLVGLGMLAVSPALVAALAGGLAIGLSGVAAAAATGAAAELAAGGVTVRAELGADRRQRVRALAEATAGLIVGGYSSAAGRTALRLSGPDATAEAVAEAVRADLTELSRAKDGGLVAGQLRSAASAAQGEGRLAALEQAPDGTRFRATERLDANSCGPCRKADGAEYATLAAGLTDYPLGLKNRHCQGRDRCRGFLVPLLPIMRR</sequence>
<comment type="caution">
    <text evidence="2">The sequence shown here is derived from an EMBL/GenBank/DDBJ whole genome shotgun (WGS) entry which is preliminary data.</text>
</comment>
<dbReference type="Proteomes" id="UP001582793">
    <property type="component" value="Unassembled WGS sequence"/>
</dbReference>
<gene>
    <name evidence="2" type="ORF">AAFH96_05815</name>
</gene>
<organism evidence="2 3">
    <name type="scientific">Polymorphospora lycopeni</name>
    <dbReference type="NCBI Taxonomy" id="3140240"/>
    <lineage>
        <taxon>Bacteria</taxon>
        <taxon>Bacillati</taxon>
        <taxon>Actinomycetota</taxon>
        <taxon>Actinomycetes</taxon>
        <taxon>Micromonosporales</taxon>
        <taxon>Micromonosporaceae</taxon>
        <taxon>Polymorphospora</taxon>
    </lineage>
</organism>
<proteinExistence type="predicted"/>
<dbReference type="EMBL" id="JBCGDC010000011">
    <property type="protein sequence ID" value="MFB6392621.1"/>
    <property type="molecule type" value="Genomic_DNA"/>
</dbReference>
<reference evidence="2 3" key="1">
    <citation type="submission" date="2024-04" db="EMBL/GenBank/DDBJ databases">
        <title>Polymorphospora sp. isolated from Baiyangdian Lake in Xiong'an New Area.</title>
        <authorList>
            <person name="Zhang X."/>
            <person name="Liu J."/>
        </authorList>
    </citation>
    <scope>NUCLEOTIDE SEQUENCE [LARGE SCALE GENOMIC DNA]</scope>
    <source>
        <strain evidence="2 3">2-325</strain>
    </source>
</reference>
<dbReference type="Pfam" id="PF06074">
    <property type="entry name" value="Portal_Mu"/>
    <property type="match status" value="1"/>
</dbReference>
<keyword evidence="3" id="KW-1185">Reference proteome</keyword>
<dbReference type="RefSeq" id="WP_375733336.1">
    <property type="nucleotide sequence ID" value="NZ_JBCGDC010000011.1"/>
</dbReference>
<accession>A0ABV5CLC2</accession>
<evidence type="ECO:0000313" key="3">
    <source>
        <dbReference type="Proteomes" id="UP001582793"/>
    </source>
</evidence>
<name>A0ABV5CLC2_9ACTN</name>
<dbReference type="InterPro" id="IPR009279">
    <property type="entry name" value="Portal_Mu"/>
</dbReference>
<feature type="region of interest" description="Disordered" evidence="1">
    <location>
        <begin position="402"/>
        <end position="428"/>
    </location>
</feature>
<feature type="compositionally biased region" description="Low complexity" evidence="1">
    <location>
        <begin position="406"/>
        <end position="418"/>
    </location>
</feature>
<evidence type="ECO:0000256" key="1">
    <source>
        <dbReference type="SAM" id="MobiDB-lite"/>
    </source>
</evidence>
<evidence type="ECO:0000313" key="2">
    <source>
        <dbReference type="EMBL" id="MFB6392621.1"/>
    </source>
</evidence>